<protein>
    <submittedName>
        <fullName evidence="4">Uncharacterized protein</fullName>
    </submittedName>
</protein>
<dbReference type="Gene3D" id="3.80.10.10">
    <property type="entry name" value="Ribonuclease Inhibitor"/>
    <property type="match status" value="1"/>
</dbReference>
<organism evidence="4 5">
    <name type="scientific">Cirrhinus molitorella</name>
    <name type="common">mud carp</name>
    <dbReference type="NCBI Taxonomy" id="172907"/>
    <lineage>
        <taxon>Eukaryota</taxon>
        <taxon>Metazoa</taxon>
        <taxon>Chordata</taxon>
        <taxon>Craniata</taxon>
        <taxon>Vertebrata</taxon>
        <taxon>Euteleostomi</taxon>
        <taxon>Actinopterygii</taxon>
        <taxon>Neopterygii</taxon>
        <taxon>Teleostei</taxon>
        <taxon>Ostariophysi</taxon>
        <taxon>Cypriniformes</taxon>
        <taxon>Cyprinidae</taxon>
        <taxon>Labeoninae</taxon>
        <taxon>Labeonini</taxon>
        <taxon>Cirrhinus</taxon>
    </lineage>
</organism>
<keyword evidence="1" id="KW-0433">Leucine-rich repeat</keyword>
<evidence type="ECO:0000256" key="3">
    <source>
        <dbReference type="SAM" id="MobiDB-lite"/>
    </source>
</evidence>
<keyword evidence="5" id="KW-1185">Reference proteome</keyword>
<feature type="region of interest" description="Disordered" evidence="3">
    <location>
        <begin position="1"/>
        <end position="39"/>
    </location>
</feature>
<dbReference type="InterPro" id="IPR032675">
    <property type="entry name" value="LRR_dom_sf"/>
</dbReference>
<reference evidence="4" key="1">
    <citation type="submission" date="2023-08" db="EMBL/GenBank/DDBJ databases">
        <title>Chromosome-level Genome Assembly of mud carp (Cirrhinus molitorella).</title>
        <authorList>
            <person name="Liu H."/>
        </authorList>
    </citation>
    <scope>NUCLEOTIDE SEQUENCE</scope>
    <source>
        <strain evidence="4">Prfri</strain>
        <tissue evidence="4">Muscle</tissue>
    </source>
</reference>
<name>A0AA88TUJ4_9TELE</name>
<evidence type="ECO:0000256" key="2">
    <source>
        <dbReference type="ARBA" id="ARBA00022737"/>
    </source>
</evidence>
<dbReference type="AlphaFoldDB" id="A0AA88TUJ4"/>
<feature type="compositionally biased region" description="Basic and acidic residues" evidence="3">
    <location>
        <begin position="25"/>
        <end position="36"/>
    </location>
</feature>
<dbReference type="SMART" id="SM00368">
    <property type="entry name" value="LRR_RI"/>
    <property type="match status" value="2"/>
</dbReference>
<keyword evidence="2" id="KW-0677">Repeat</keyword>
<proteinExistence type="predicted"/>
<evidence type="ECO:0000256" key="1">
    <source>
        <dbReference type="ARBA" id="ARBA00022614"/>
    </source>
</evidence>
<dbReference type="InterPro" id="IPR001611">
    <property type="entry name" value="Leu-rich_rpt"/>
</dbReference>
<dbReference type="Pfam" id="PF13516">
    <property type="entry name" value="LRR_6"/>
    <property type="match status" value="1"/>
</dbReference>
<dbReference type="PANTHER" id="PTHR24106">
    <property type="entry name" value="NACHT, LRR AND CARD DOMAINS-CONTAINING"/>
    <property type="match status" value="1"/>
</dbReference>
<sequence length="152" mass="17147">MASTTEQSLEAEDELENSKAKRQKREVTSGELEKAHGSMSINAQTDANVKVYTFSGNVIHDINFYNYNSATDAVGVQNPPERHVRHVRNKSFRLAQCHFGQESCMELASALRNISHHLRELDLSGNDLQDSGLHKLLQEMENPEKKLQVEVV</sequence>
<dbReference type="InterPro" id="IPR051261">
    <property type="entry name" value="NLR"/>
</dbReference>
<evidence type="ECO:0000313" key="5">
    <source>
        <dbReference type="Proteomes" id="UP001187343"/>
    </source>
</evidence>
<dbReference type="PROSITE" id="PS51450">
    <property type="entry name" value="LRR"/>
    <property type="match status" value="1"/>
</dbReference>
<dbReference type="Proteomes" id="UP001187343">
    <property type="component" value="Unassembled WGS sequence"/>
</dbReference>
<dbReference type="EMBL" id="JAUYZG010000004">
    <property type="protein sequence ID" value="KAK2909466.1"/>
    <property type="molecule type" value="Genomic_DNA"/>
</dbReference>
<evidence type="ECO:0000313" key="4">
    <source>
        <dbReference type="EMBL" id="KAK2909466.1"/>
    </source>
</evidence>
<comment type="caution">
    <text evidence="4">The sequence shown here is derived from an EMBL/GenBank/DDBJ whole genome shotgun (WGS) entry which is preliminary data.</text>
</comment>
<accession>A0AA88TUJ4</accession>
<dbReference type="SUPFAM" id="SSF52047">
    <property type="entry name" value="RNI-like"/>
    <property type="match status" value="1"/>
</dbReference>
<gene>
    <name evidence="4" type="ORF">Q8A67_005303</name>
</gene>